<gene>
    <name evidence="2" type="ORF">NK662_02085</name>
</gene>
<keyword evidence="1" id="KW-0812">Transmembrane</keyword>
<proteinExistence type="predicted"/>
<sequence length="64" mass="7605">MRRFRRTYNFSTPSWLRDIQTMLGDFIIPIAVFQALRTLIFPTFFDFILLAVLIGLAVKTYYQP</sequence>
<comment type="caution">
    <text evidence="2">The sequence shown here is derived from an EMBL/GenBank/DDBJ whole genome shotgun (WGS) entry which is preliminary data.</text>
</comment>
<evidence type="ECO:0000313" key="3">
    <source>
        <dbReference type="Proteomes" id="UP001156102"/>
    </source>
</evidence>
<name>A0AA41X6S4_9BACI</name>
<keyword evidence="1" id="KW-1133">Transmembrane helix</keyword>
<evidence type="ECO:0000313" key="2">
    <source>
        <dbReference type="EMBL" id="MCP8967328.1"/>
    </source>
</evidence>
<accession>A0AA41X6S4</accession>
<feature type="transmembrane region" description="Helical" evidence="1">
    <location>
        <begin position="43"/>
        <end position="62"/>
    </location>
</feature>
<dbReference type="EMBL" id="JANCLT010000001">
    <property type="protein sequence ID" value="MCP8967328.1"/>
    <property type="molecule type" value="Genomic_DNA"/>
</dbReference>
<protein>
    <submittedName>
        <fullName evidence="2">Uncharacterized protein</fullName>
    </submittedName>
</protein>
<dbReference type="AlphaFoldDB" id="A0AA41X6S4"/>
<reference evidence="2" key="1">
    <citation type="submission" date="2022-07" db="EMBL/GenBank/DDBJ databases">
        <authorList>
            <person name="Li W.-J."/>
            <person name="Deng Q.-Q."/>
        </authorList>
    </citation>
    <scope>NUCLEOTIDE SEQUENCE</scope>
    <source>
        <strain evidence="2">SYSU M60031</strain>
    </source>
</reference>
<organism evidence="2 3">
    <name type="scientific">Ectobacillus ponti</name>
    <dbReference type="NCBI Taxonomy" id="2961894"/>
    <lineage>
        <taxon>Bacteria</taxon>
        <taxon>Bacillati</taxon>
        <taxon>Bacillota</taxon>
        <taxon>Bacilli</taxon>
        <taxon>Bacillales</taxon>
        <taxon>Bacillaceae</taxon>
        <taxon>Ectobacillus</taxon>
    </lineage>
</organism>
<dbReference type="RefSeq" id="WP_254756855.1">
    <property type="nucleotide sequence ID" value="NZ_JANCLT010000001.1"/>
</dbReference>
<evidence type="ECO:0000256" key="1">
    <source>
        <dbReference type="SAM" id="Phobius"/>
    </source>
</evidence>
<keyword evidence="3" id="KW-1185">Reference proteome</keyword>
<dbReference type="Proteomes" id="UP001156102">
    <property type="component" value="Unassembled WGS sequence"/>
</dbReference>
<keyword evidence="1" id="KW-0472">Membrane</keyword>